<feature type="domain" description="EthD" evidence="1">
    <location>
        <begin position="11"/>
        <end position="107"/>
    </location>
</feature>
<dbReference type="EMBL" id="JAVJAF010000001">
    <property type="protein sequence ID" value="MDR6232936.1"/>
    <property type="molecule type" value="Genomic_DNA"/>
</dbReference>
<name>A0AAJ2BES6_9PSED</name>
<dbReference type="RefSeq" id="WP_309755217.1">
    <property type="nucleotide sequence ID" value="NZ_JAVJAF010000001.1"/>
</dbReference>
<dbReference type="GO" id="GO:0016491">
    <property type="term" value="F:oxidoreductase activity"/>
    <property type="evidence" value="ECO:0007669"/>
    <property type="project" value="InterPro"/>
</dbReference>
<proteinExistence type="predicted"/>
<dbReference type="Proteomes" id="UP001268036">
    <property type="component" value="Unassembled WGS sequence"/>
</dbReference>
<dbReference type="AlphaFoldDB" id="A0AAJ2BES6"/>
<reference evidence="2" key="1">
    <citation type="submission" date="2023-08" db="EMBL/GenBank/DDBJ databases">
        <title>Functional and genomic diversity of the sorghum phyllosphere microbiome.</title>
        <authorList>
            <person name="Shade A."/>
        </authorList>
    </citation>
    <scope>NUCLEOTIDE SEQUENCE</scope>
    <source>
        <strain evidence="2">SORGH_AS_0201</strain>
    </source>
</reference>
<gene>
    <name evidence="2" type="ORF">QE440_000677</name>
</gene>
<dbReference type="InterPro" id="IPR011008">
    <property type="entry name" value="Dimeric_a/b-barrel"/>
</dbReference>
<sequence>MIKLNIIGRRKPGTTLEEHRKHIRMLHGEEVLRYIETDPKNAPLRYVQNVVLDGRYRASRVADDPLALNRDFVTQVWVEDFAALEHSRNTEFYNTRLRDDEDAFVDQANVVFLPCHERILNPGSQVSQGRYKVLVLYRRTKESTSEDFERHCVDAAKRINRATLRHVQNTVLPIPGQTQLLVDTIDEFWTYDKATARSVLREWCNEVETHFIADGLVIEGSLLALLALEDVVYAGNLPKGT</sequence>
<dbReference type="Gene3D" id="3.30.70.100">
    <property type="match status" value="1"/>
</dbReference>
<comment type="caution">
    <text evidence="2">The sequence shown here is derived from an EMBL/GenBank/DDBJ whole genome shotgun (WGS) entry which is preliminary data.</text>
</comment>
<evidence type="ECO:0000259" key="1">
    <source>
        <dbReference type="Pfam" id="PF07110"/>
    </source>
</evidence>
<organism evidence="2 3">
    <name type="scientific">Pseudomonas oryzihabitans</name>
    <dbReference type="NCBI Taxonomy" id="47885"/>
    <lineage>
        <taxon>Bacteria</taxon>
        <taxon>Pseudomonadati</taxon>
        <taxon>Pseudomonadota</taxon>
        <taxon>Gammaproteobacteria</taxon>
        <taxon>Pseudomonadales</taxon>
        <taxon>Pseudomonadaceae</taxon>
        <taxon>Pseudomonas</taxon>
    </lineage>
</organism>
<protein>
    <recommendedName>
        <fullName evidence="1">EthD domain-containing protein</fullName>
    </recommendedName>
</protein>
<accession>A0AAJ2BES6</accession>
<dbReference type="SUPFAM" id="SSF54909">
    <property type="entry name" value="Dimeric alpha+beta barrel"/>
    <property type="match status" value="1"/>
</dbReference>
<dbReference type="InterPro" id="IPR009799">
    <property type="entry name" value="EthD_dom"/>
</dbReference>
<evidence type="ECO:0000313" key="2">
    <source>
        <dbReference type="EMBL" id="MDR6232936.1"/>
    </source>
</evidence>
<evidence type="ECO:0000313" key="3">
    <source>
        <dbReference type="Proteomes" id="UP001268036"/>
    </source>
</evidence>
<dbReference type="Pfam" id="PF07110">
    <property type="entry name" value="EthD"/>
    <property type="match status" value="1"/>
</dbReference>